<organism evidence="2 3">
    <name type="scientific">Patiriisocius marinistellae</name>
    <dbReference type="NCBI Taxonomy" id="2494560"/>
    <lineage>
        <taxon>Bacteria</taxon>
        <taxon>Pseudomonadati</taxon>
        <taxon>Bacteroidota</taxon>
        <taxon>Flavobacteriia</taxon>
        <taxon>Flavobacteriales</taxon>
        <taxon>Flavobacteriaceae</taxon>
        <taxon>Patiriisocius</taxon>
    </lineage>
</organism>
<name>A0A5J4FZ20_9FLAO</name>
<proteinExistence type="predicted"/>
<reference evidence="2 3" key="1">
    <citation type="submission" date="2019-08" db="EMBL/GenBank/DDBJ databases">
        <title>Ulvibacter marinistellae sp. nov., isolated from a starfish, Patiria pectinifera.</title>
        <authorList>
            <person name="Kawano K."/>
            <person name="Ushijima N."/>
            <person name="Kihara M."/>
            <person name="Itoh H."/>
        </authorList>
    </citation>
    <scope>NUCLEOTIDE SEQUENCE [LARGE SCALE GENOMIC DNA]</scope>
    <source>
        <strain evidence="2 3">KK4</strain>
    </source>
</reference>
<evidence type="ECO:0008006" key="4">
    <source>
        <dbReference type="Google" id="ProtNLM"/>
    </source>
</evidence>
<keyword evidence="3" id="KW-1185">Reference proteome</keyword>
<protein>
    <recommendedName>
        <fullName evidence="4">DUF4870 domain-containing protein</fullName>
    </recommendedName>
</protein>
<evidence type="ECO:0000313" key="3">
    <source>
        <dbReference type="Proteomes" id="UP000326994"/>
    </source>
</evidence>
<dbReference type="RefSeq" id="WP_151894403.1">
    <property type="nucleotide sequence ID" value="NZ_BKCF01000003.1"/>
</dbReference>
<dbReference type="OrthoDB" id="6400719at2"/>
<feature type="transmembrane region" description="Helical" evidence="1">
    <location>
        <begin position="12"/>
        <end position="30"/>
    </location>
</feature>
<keyword evidence="1" id="KW-0472">Membrane</keyword>
<evidence type="ECO:0000256" key="1">
    <source>
        <dbReference type="SAM" id="Phobius"/>
    </source>
</evidence>
<keyword evidence="1" id="KW-0812">Transmembrane</keyword>
<dbReference type="AlphaFoldDB" id="A0A5J4FZ20"/>
<feature type="transmembrane region" description="Helical" evidence="1">
    <location>
        <begin position="42"/>
        <end position="60"/>
    </location>
</feature>
<feature type="transmembrane region" description="Helical" evidence="1">
    <location>
        <begin position="66"/>
        <end position="83"/>
    </location>
</feature>
<gene>
    <name evidence="2" type="ORF">ULMS_19900</name>
</gene>
<comment type="caution">
    <text evidence="2">The sequence shown here is derived from an EMBL/GenBank/DDBJ whole genome shotgun (WGS) entry which is preliminary data.</text>
</comment>
<evidence type="ECO:0000313" key="2">
    <source>
        <dbReference type="EMBL" id="GEQ86482.1"/>
    </source>
</evidence>
<dbReference type="Proteomes" id="UP000326994">
    <property type="component" value="Unassembled WGS sequence"/>
</dbReference>
<accession>A0A5J4FZ20</accession>
<keyword evidence="1" id="KW-1133">Transmembrane helix</keyword>
<dbReference type="EMBL" id="BKCF01000003">
    <property type="protein sequence ID" value="GEQ86482.1"/>
    <property type="molecule type" value="Genomic_DNA"/>
</dbReference>
<sequence length="105" mass="12156">MEVSAGKKKAIIAYITFIGMLIAFYMNRDIKNEFATMHIKNMFGLFLLLICSQVIASSVDQLFGDILWGIAFLLWIFSIITAIQNKKPSIPYFSEKFQQWFTFLN</sequence>